<organism evidence="2 3">
    <name type="scientific">Solimonas aquatica</name>
    <dbReference type="NCBI Taxonomy" id="489703"/>
    <lineage>
        <taxon>Bacteria</taxon>
        <taxon>Pseudomonadati</taxon>
        <taxon>Pseudomonadota</taxon>
        <taxon>Gammaproteobacteria</taxon>
        <taxon>Nevskiales</taxon>
        <taxon>Nevskiaceae</taxon>
        <taxon>Solimonas</taxon>
    </lineage>
</organism>
<dbReference type="AlphaFoldDB" id="A0A1H9L980"/>
<proteinExistence type="predicted"/>
<keyword evidence="3" id="KW-1185">Reference proteome</keyword>
<protein>
    <recommendedName>
        <fullName evidence="4">Outer membrane protein beta-barrel domain-containing protein</fullName>
    </recommendedName>
</protein>
<dbReference type="STRING" id="489703.SAMN04488038_11576"/>
<evidence type="ECO:0008006" key="4">
    <source>
        <dbReference type="Google" id="ProtNLM"/>
    </source>
</evidence>
<evidence type="ECO:0000256" key="1">
    <source>
        <dbReference type="SAM" id="SignalP"/>
    </source>
</evidence>
<dbReference type="SUPFAM" id="SSF56935">
    <property type="entry name" value="Porins"/>
    <property type="match status" value="1"/>
</dbReference>
<gene>
    <name evidence="2" type="ORF">SAMN04488038_11576</name>
</gene>
<dbReference type="EMBL" id="FOFS01000015">
    <property type="protein sequence ID" value="SER08022.1"/>
    <property type="molecule type" value="Genomic_DNA"/>
</dbReference>
<reference evidence="2 3" key="1">
    <citation type="submission" date="2016-10" db="EMBL/GenBank/DDBJ databases">
        <authorList>
            <person name="de Groot N.N."/>
        </authorList>
    </citation>
    <scope>NUCLEOTIDE SEQUENCE [LARGE SCALE GENOMIC DNA]</scope>
    <source>
        <strain evidence="2 3">DSM 25927</strain>
    </source>
</reference>
<sequence length="182" mass="20056">MKFRSCLKGIAAAAVAVPALASAYDYSYVEGGYLNRDQPGDESGVRVAGSFDIAKPVALFAEYDSVDYFDQFSIGGLYHQPFQRGMDLVLGVSLEHVEYDHNSDTGIGLRAGVRWTLPQTKLELNPELRYVSAGDEDGLSLRVGALFPITPKLKLQGGVQFGDDDRFDLGLRYEFNASRYGW</sequence>
<name>A0A1H9L980_9GAMM</name>
<evidence type="ECO:0000313" key="3">
    <source>
        <dbReference type="Proteomes" id="UP000199233"/>
    </source>
</evidence>
<feature type="chain" id="PRO_5011457786" description="Outer membrane protein beta-barrel domain-containing protein" evidence="1">
    <location>
        <begin position="24"/>
        <end position="182"/>
    </location>
</feature>
<feature type="signal peptide" evidence="1">
    <location>
        <begin position="1"/>
        <end position="23"/>
    </location>
</feature>
<dbReference type="Proteomes" id="UP000199233">
    <property type="component" value="Unassembled WGS sequence"/>
</dbReference>
<accession>A0A1H9L980</accession>
<dbReference type="RefSeq" id="WP_093289070.1">
    <property type="nucleotide sequence ID" value="NZ_FOFS01000015.1"/>
</dbReference>
<dbReference type="OrthoDB" id="5730472at2"/>
<keyword evidence="1" id="KW-0732">Signal</keyword>
<evidence type="ECO:0000313" key="2">
    <source>
        <dbReference type="EMBL" id="SER08022.1"/>
    </source>
</evidence>